<dbReference type="InterPro" id="IPR011701">
    <property type="entry name" value="MFS"/>
</dbReference>
<feature type="transmembrane region" description="Helical" evidence="4">
    <location>
        <begin position="352"/>
        <end position="375"/>
    </location>
</feature>
<evidence type="ECO:0000256" key="2">
    <source>
        <dbReference type="ARBA" id="ARBA00006727"/>
    </source>
</evidence>
<evidence type="ECO:0000256" key="1">
    <source>
        <dbReference type="ARBA" id="ARBA00004141"/>
    </source>
</evidence>
<feature type="transmembrane region" description="Helical" evidence="4">
    <location>
        <begin position="155"/>
        <end position="174"/>
    </location>
</feature>
<dbReference type="PANTHER" id="PTHR11360">
    <property type="entry name" value="MONOCARBOXYLATE TRANSPORTER"/>
    <property type="match status" value="1"/>
</dbReference>
<dbReference type="Proteomes" id="UP000639403">
    <property type="component" value="Unassembled WGS sequence"/>
</dbReference>
<dbReference type="Pfam" id="PF07690">
    <property type="entry name" value="MFS_1"/>
    <property type="match status" value="1"/>
</dbReference>
<evidence type="ECO:0000256" key="3">
    <source>
        <dbReference type="SAM" id="MobiDB-lite"/>
    </source>
</evidence>
<organism evidence="6 7">
    <name type="scientific">Rhodonia placenta</name>
    <dbReference type="NCBI Taxonomy" id="104341"/>
    <lineage>
        <taxon>Eukaryota</taxon>
        <taxon>Fungi</taxon>
        <taxon>Dikarya</taxon>
        <taxon>Basidiomycota</taxon>
        <taxon>Agaricomycotina</taxon>
        <taxon>Agaricomycetes</taxon>
        <taxon>Polyporales</taxon>
        <taxon>Adustoporiaceae</taxon>
        <taxon>Rhodonia</taxon>
    </lineage>
</organism>
<accession>A0A8H7P3W1</accession>
<feature type="compositionally biased region" description="Basic and acidic residues" evidence="3">
    <location>
        <begin position="14"/>
        <end position="25"/>
    </location>
</feature>
<name>A0A8H7P3W1_9APHY</name>
<dbReference type="GO" id="GO:0022857">
    <property type="term" value="F:transmembrane transporter activity"/>
    <property type="evidence" value="ECO:0007669"/>
    <property type="project" value="InterPro"/>
</dbReference>
<dbReference type="InterPro" id="IPR020846">
    <property type="entry name" value="MFS_dom"/>
</dbReference>
<evidence type="ECO:0000313" key="7">
    <source>
        <dbReference type="Proteomes" id="UP000639403"/>
    </source>
</evidence>
<comment type="subcellular location">
    <subcellularLocation>
        <location evidence="1">Membrane</location>
        <topology evidence="1">Multi-pass membrane protein</topology>
    </subcellularLocation>
</comment>
<feature type="compositionally biased region" description="Low complexity" evidence="3">
    <location>
        <begin position="1"/>
        <end position="12"/>
    </location>
</feature>
<feature type="region of interest" description="Disordered" evidence="3">
    <location>
        <begin position="1"/>
        <end position="47"/>
    </location>
</feature>
<evidence type="ECO:0000259" key="5">
    <source>
        <dbReference type="PROSITE" id="PS50850"/>
    </source>
</evidence>
<protein>
    <recommendedName>
        <fullName evidence="5">Major facilitator superfamily (MFS) profile domain-containing protein</fullName>
    </recommendedName>
</protein>
<dbReference type="PANTHER" id="PTHR11360:SF315">
    <property type="entry name" value="TRANSPORTER MCH2-RELATED"/>
    <property type="match status" value="1"/>
</dbReference>
<keyword evidence="4" id="KW-1133">Transmembrane helix</keyword>
<sequence>MSDASSATSPAPTHEPDFESEKETKTPPQVEEAPPPPTQQLDAPPDGGAEAWMTVAGTWFLAFITFGVATVWGVFQDAYVSNSTSRFQNISVFRLGFVGGCATGFAFLAGPFSNILVSNFGVHKTVLVGVIMVAVSFELASIAKEYWELFLSQGLMFGGGGSLGASLAFIPSAGLPSQWFAKRRNLATAIASSGSGISAVILSSVCQAIIDASSIAWALRFLGFLTLVFGLAGVSLIRVRTVAKKQVQYKVLDLSVLKVRGYPLYLAYAFLQFFGYCTPVFFIPSYCTALGLSPTKASGVLSIATGLNAVGRVMSGVFGDIIGPINVLIMFNSLTGLMCILVWYFAKTFGDMVGFAILWGFFCGAYWALSVPVSAKIVGLPRLGSAVALQFLMNVIPPVFAVPIGSRIINATAASHHVAEESRTAYKYLIVFTFLVPIIASFMLIPVRLGFSKKLMVKV</sequence>
<feature type="transmembrane region" description="Helical" evidence="4">
    <location>
        <begin position="95"/>
        <end position="113"/>
    </location>
</feature>
<feature type="transmembrane region" description="Helical" evidence="4">
    <location>
        <begin position="265"/>
        <end position="286"/>
    </location>
</feature>
<feature type="transmembrane region" description="Helical" evidence="4">
    <location>
        <begin position="387"/>
        <end position="409"/>
    </location>
</feature>
<dbReference type="AlphaFoldDB" id="A0A8H7P3W1"/>
<feature type="domain" description="Major facilitator superfamily (MFS) profile" evidence="5">
    <location>
        <begin position="253"/>
        <end position="459"/>
    </location>
</feature>
<dbReference type="Gene3D" id="1.20.1250.20">
    <property type="entry name" value="MFS general substrate transporter like domains"/>
    <property type="match status" value="2"/>
</dbReference>
<dbReference type="EMBL" id="JADOXO010000063">
    <property type="protein sequence ID" value="KAF9815810.1"/>
    <property type="molecule type" value="Genomic_DNA"/>
</dbReference>
<feature type="transmembrane region" description="Helical" evidence="4">
    <location>
        <begin position="325"/>
        <end position="346"/>
    </location>
</feature>
<dbReference type="PROSITE" id="PS50850">
    <property type="entry name" value="MFS"/>
    <property type="match status" value="1"/>
</dbReference>
<reference evidence="6" key="2">
    <citation type="journal article" name="Front. Microbiol.">
        <title>Degradative Capacity of Two Strains of Rhodonia placenta: From Phenotype to Genotype.</title>
        <authorList>
            <person name="Kolle M."/>
            <person name="Horta M.A.C."/>
            <person name="Nowrousian M."/>
            <person name="Ohm R.A."/>
            <person name="Benz J.P."/>
            <person name="Pilgard A."/>
        </authorList>
    </citation>
    <scope>NUCLEOTIDE SEQUENCE</scope>
    <source>
        <strain evidence="6">FPRL280</strain>
    </source>
</reference>
<dbReference type="SUPFAM" id="SSF103473">
    <property type="entry name" value="MFS general substrate transporter"/>
    <property type="match status" value="1"/>
</dbReference>
<evidence type="ECO:0000256" key="4">
    <source>
        <dbReference type="SAM" id="Phobius"/>
    </source>
</evidence>
<keyword evidence="4" id="KW-0812">Transmembrane</keyword>
<gene>
    <name evidence="6" type="ORF">IEO21_04322</name>
</gene>
<evidence type="ECO:0000313" key="6">
    <source>
        <dbReference type="EMBL" id="KAF9815810.1"/>
    </source>
</evidence>
<reference evidence="6" key="1">
    <citation type="submission" date="2020-11" db="EMBL/GenBank/DDBJ databases">
        <authorList>
            <person name="Koelle M."/>
            <person name="Horta M.A.C."/>
            <person name="Nowrousian M."/>
            <person name="Ohm R.A."/>
            <person name="Benz P."/>
            <person name="Pilgard A."/>
        </authorList>
    </citation>
    <scope>NUCLEOTIDE SEQUENCE</scope>
    <source>
        <strain evidence="6">FPRL280</strain>
    </source>
</reference>
<comment type="similarity">
    <text evidence="2">Belongs to the major facilitator superfamily. Monocarboxylate porter (TC 2.A.1.13) family.</text>
</comment>
<dbReference type="InterPro" id="IPR050327">
    <property type="entry name" value="Proton-linked_MCT"/>
</dbReference>
<proteinExistence type="inferred from homology"/>
<feature type="transmembrane region" description="Helical" evidence="4">
    <location>
        <begin position="186"/>
        <end position="210"/>
    </location>
</feature>
<feature type="transmembrane region" description="Helical" evidence="4">
    <location>
        <begin position="51"/>
        <end position="75"/>
    </location>
</feature>
<dbReference type="InterPro" id="IPR036259">
    <property type="entry name" value="MFS_trans_sf"/>
</dbReference>
<comment type="caution">
    <text evidence="6">The sequence shown here is derived from an EMBL/GenBank/DDBJ whole genome shotgun (WGS) entry which is preliminary data.</text>
</comment>
<keyword evidence="4" id="KW-0472">Membrane</keyword>
<dbReference type="GO" id="GO:0016020">
    <property type="term" value="C:membrane"/>
    <property type="evidence" value="ECO:0007669"/>
    <property type="project" value="UniProtKB-SubCell"/>
</dbReference>
<feature type="transmembrane region" description="Helical" evidence="4">
    <location>
        <begin position="429"/>
        <end position="451"/>
    </location>
</feature>
<feature type="transmembrane region" description="Helical" evidence="4">
    <location>
        <begin position="216"/>
        <end position="237"/>
    </location>
</feature>